<dbReference type="InterPro" id="IPR024158">
    <property type="entry name" value="Mt_import_TIM15"/>
</dbReference>
<evidence type="ECO:0000259" key="3">
    <source>
        <dbReference type="PROSITE" id="PS51501"/>
    </source>
</evidence>
<dbReference type="GO" id="GO:0030150">
    <property type="term" value="P:protein import into mitochondrial matrix"/>
    <property type="evidence" value="ECO:0007669"/>
    <property type="project" value="TreeGrafter"/>
</dbReference>
<dbReference type="GO" id="GO:0005739">
    <property type="term" value="C:mitochondrion"/>
    <property type="evidence" value="ECO:0007669"/>
    <property type="project" value="TreeGrafter"/>
</dbReference>
<keyword evidence="1" id="KW-0479">Metal-binding</keyword>
<name>A0A176VYI0_MARPO</name>
<keyword evidence="1" id="KW-0863">Zinc-finger</keyword>
<dbReference type="GO" id="GO:0050821">
    <property type="term" value="P:protein stabilization"/>
    <property type="evidence" value="ECO:0007669"/>
    <property type="project" value="TreeGrafter"/>
</dbReference>
<gene>
    <name evidence="4" type="ORF">AXG93_2818s1080</name>
</gene>
<feature type="region of interest" description="Disordered" evidence="2">
    <location>
        <begin position="150"/>
        <end position="170"/>
    </location>
</feature>
<dbReference type="PANTHER" id="PTHR20922:SF15">
    <property type="entry name" value="A_TM021B04.14 PROTEIN"/>
    <property type="match status" value="1"/>
</dbReference>
<organism evidence="4 5">
    <name type="scientific">Marchantia polymorpha subsp. ruderalis</name>
    <dbReference type="NCBI Taxonomy" id="1480154"/>
    <lineage>
        <taxon>Eukaryota</taxon>
        <taxon>Viridiplantae</taxon>
        <taxon>Streptophyta</taxon>
        <taxon>Embryophyta</taxon>
        <taxon>Marchantiophyta</taxon>
        <taxon>Marchantiopsida</taxon>
        <taxon>Marchantiidae</taxon>
        <taxon>Marchantiales</taxon>
        <taxon>Marchantiaceae</taxon>
        <taxon>Marchantia</taxon>
    </lineage>
</organism>
<feature type="domain" description="DNL-type" evidence="3">
    <location>
        <begin position="178"/>
        <end position="268"/>
    </location>
</feature>
<protein>
    <recommendedName>
        <fullName evidence="3">DNL-type domain-containing protein</fullName>
    </recommendedName>
</protein>
<keyword evidence="1" id="KW-0862">Zinc</keyword>
<reference evidence="4" key="1">
    <citation type="submission" date="2016-03" db="EMBL/GenBank/DDBJ databases">
        <title>Mechanisms controlling the formation of the plant cell surface in tip-growing cells are functionally conserved among land plants.</title>
        <authorList>
            <person name="Honkanen S."/>
            <person name="Jones V.A."/>
            <person name="Morieri G."/>
            <person name="Champion C."/>
            <person name="Hetherington A.J."/>
            <person name="Kelly S."/>
            <person name="Saint-Marcoux D."/>
            <person name="Proust H."/>
            <person name="Prescott H."/>
            <person name="Dolan L."/>
        </authorList>
    </citation>
    <scope>NUCLEOTIDE SEQUENCE [LARGE SCALE GENOMIC DNA]</scope>
    <source>
        <tissue evidence="4">Whole gametophyte</tissue>
    </source>
</reference>
<proteinExistence type="predicted"/>
<dbReference type="InterPro" id="IPR007853">
    <property type="entry name" value="Znf_DNL-typ"/>
</dbReference>
<dbReference type="EMBL" id="LVLJ01002338">
    <property type="protein sequence ID" value="OAE25431.1"/>
    <property type="molecule type" value="Genomic_DNA"/>
</dbReference>
<feature type="compositionally biased region" description="Basic and acidic residues" evidence="2">
    <location>
        <begin position="159"/>
        <end position="170"/>
    </location>
</feature>
<dbReference type="Proteomes" id="UP000077202">
    <property type="component" value="Unassembled WGS sequence"/>
</dbReference>
<dbReference type="PROSITE" id="PS51501">
    <property type="entry name" value="ZF_DNL"/>
    <property type="match status" value="1"/>
</dbReference>
<evidence type="ECO:0000256" key="1">
    <source>
        <dbReference type="PROSITE-ProRule" id="PRU00834"/>
    </source>
</evidence>
<sequence length="268" mass="29281">MANVMALQSCATASSLAAPSSVQRLYTAPSSSSSSSSAGPLKAPLNAGKFVVQSQYRENGPNYFLFSKSPNSVPVVRAARDSFDWMDDSSVSNGTEIKDDAMVPISWEANSEKQLEGIVPAERTTFLTLSKDMAMGLVLQAATATGWTTGSGLEGPAVSKEESAAEEEKSKFPYLSKSPRRKMRVAFTCNVCGERTTRAINPHAYSDGTVFVQCKGCDVFHKLVDNLNLFHEMNGKIYRGYDTPWYANDQPYDFFNGQYSIDDHFPGL</sequence>
<dbReference type="Pfam" id="PF05180">
    <property type="entry name" value="zf-DNL"/>
    <property type="match status" value="1"/>
</dbReference>
<accession>A0A176VYI0</accession>
<comment type="caution">
    <text evidence="4">The sequence shown here is derived from an EMBL/GenBank/DDBJ whole genome shotgun (WGS) entry which is preliminary data.</text>
</comment>
<evidence type="ECO:0000256" key="2">
    <source>
        <dbReference type="SAM" id="MobiDB-lite"/>
    </source>
</evidence>
<evidence type="ECO:0000313" key="4">
    <source>
        <dbReference type="EMBL" id="OAE25431.1"/>
    </source>
</evidence>
<dbReference type="AlphaFoldDB" id="A0A176VYI0"/>
<keyword evidence="5" id="KW-1185">Reference proteome</keyword>
<dbReference type="GO" id="GO:0008270">
    <property type="term" value="F:zinc ion binding"/>
    <property type="evidence" value="ECO:0007669"/>
    <property type="project" value="UniProtKB-KW"/>
</dbReference>
<dbReference type="GO" id="GO:0051087">
    <property type="term" value="F:protein-folding chaperone binding"/>
    <property type="evidence" value="ECO:0007669"/>
    <property type="project" value="TreeGrafter"/>
</dbReference>
<dbReference type="PANTHER" id="PTHR20922">
    <property type="entry name" value="DNL-TYPE ZINC FINGER PROTEIN"/>
    <property type="match status" value="1"/>
</dbReference>
<evidence type="ECO:0000313" key="5">
    <source>
        <dbReference type="Proteomes" id="UP000077202"/>
    </source>
</evidence>
<dbReference type="GO" id="GO:0006457">
    <property type="term" value="P:protein folding"/>
    <property type="evidence" value="ECO:0007669"/>
    <property type="project" value="TreeGrafter"/>
</dbReference>